<dbReference type="InterPro" id="IPR022260">
    <property type="entry name" value="Integr_conj_element_PilL"/>
</dbReference>
<evidence type="ECO:0000313" key="3">
    <source>
        <dbReference type="EMBL" id="STX55531.1"/>
    </source>
</evidence>
<keyword evidence="4" id="KW-1185">Reference proteome</keyword>
<keyword evidence="1" id="KW-0732">Signal</keyword>
<evidence type="ECO:0000256" key="1">
    <source>
        <dbReference type="SAM" id="SignalP"/>
    </source>
</evidence>
<feature type="chain" id="PRO_5036333127" evidence="1">
    <location>
        <begin position="26"/>
        <end position="152"/>
    </location>
</feature>
<accession>A0A378JQH4</accession>
<proteinExistence type="predicted"/>
<dbReference type="EMBL" id="UGNV01000002">
    <property type="protein sequence ID" value="STX55531.1"/>
    <property type="molecule type" value="Genomic_DNA"/>
</dbReference>
<organism evidence="2 4">
    <name type="scientific">Legionella beliardensis</name>
    <dbReference type="NCBI Taxonomy" id="91822"/>
    <lineage>
        <taxon>Bacteria</taxon>
        <taxon>Pseudomonadati</taxon>
        <taxon>Pseudomonadota</taxon>
        <taxon>Gammaproteobacteria</taxon>
        <taxon>Legionellales</taxon>
        <taxon>Legionellaceae</taxon>
        <taxon>Legionella</taxon>
    </lineage>
</organism>
<dbReference type="EMBL" id="UGNV01000002">
    <property type="protein sequence ID" value="STX55459.1"/>
    <property type="molecule type" value="Genomic_DNA"/>
</dbReference>
<protein>
    <submittedName>
        <fullName evidence="2">Integrating conjugative element protein PilL, PFGI-1 class</fullName>
    </submittedName>
</protein>
<reference evidence="2 4" key="1">
    <citation type="submission" date="2018-06" db="EMBL/GenBank/DDBJ databases">
        <authorList>
            <consortium name="Pathogen Informatics"/>
            <person name="Doyle S."/>
        </authorList>
    </citation>
    <scope>NUCLEOTIDE SEQUENCE [LARGE SCALE GENOMIC DNA]</scope>
    <source>
        <strain evidence="2 4">NCTC13315</strain>
    </source>
</reference>
<name>A0A378JQH4_9GAMM</name>
<dbReference type="OrthoDB" id="5648829at2"/>
<gene>
    <name evidence="2" type="ORF">NCTC13315_02831</name>
    <name evidence="3" type="ORF">NCTC13315_02903</name>
</gene>
<evidence type="ECO:0000313" key="2">
    <source>
        <dbReference type="EMBL" id="STX55459.1"/>
    </source>
</evidence>
<dbReference type="AlphaFoldDB" id="A0A378JQH4"/>
<evidence type="ECO:0000313" key="4">
    <source>
        <dbReference type="Proteomes" id="UP000254968"/>
    </source>
</evidence>
<dbReference type="Proteomes" id="UP000254968">
    <property type="component" value="Unassembled WGS sequence"/>
</dbReference>
<sequence>MKKEIGFKTLIVISLLAGALSEASANEVTQIGRYATVSNKPLAAQVNPLLAIQQVHFNADIHTVGEALNHWLLHSGYELVAEQEQADALKAVLKKTLPQVDRDLGPLSIKEGLEVLVGKGVFDLVVDPLNRRVSFTLLPKYAQFNKRQGAKA</sequence>
<dbReference type="NCBIfam" id="TIGR03748">
    <property type="entry name" value="conj_PilL"/>
    <property type="match status" value="1"/>
</dbReference>
<dbReference type="RefSeq" id="WP_115304112.1">
    <property type="nucleotide sequence ID" value="NZ_CAAAHO010000010.1"/>
</dbReference>
<feature type="signal peptide" evidence="1">
    <location>
        <begin position="1"/>
        <end position="25"/>
    </location>
</feature>